<dbReference type="PROSITE" id="PS51296">
    <property type="entry name" value="RIESKE"/>
    <property type="match status" value="1"/>
</dbReference>
<evidence type="ECO:0000256" key="5">
    <source>
        <dbReference type="ARBA" id="ARBA00023014"/>
    </source>
</evidence>
<keyword evidence="1" id="KW-0001">2Fe-2S</keyword>
<evidence type="ECO:0000256" key="3">
    <source>
        <dbReference type="ARBA" id="ARBA00023002"/>
    </source>
</evidence>
<accession>A0ABT8SR94</accession>
<sequence>MSAAESTAKPSDSQAFGRGFLRDIWYFLGLGSEIAPGAMERREVLGEPVLVGRTRAGQPYAMRDICPHRAAPLSAGRMVEHPREGETVECCYHGWRFRPDGVCAAIPSLTADQETDPSRIRVRSYPLVESQGLLFIWMAADARNPSEPDHPPPVFDGVVGGAPKLIERRLFQAHLDHAVVGLMDPAHGPYVHQQWWWRTSASQHEKSKAFGPREYGFAMERHRPSSNSRAYRILGGAPETEITFRLPGLRWEHIRVGQRQVLALTGLTPLNDSQTRITQIFWSDHPVFALAKPFLKAGSRAFLKQDGDMVDLQNEGLKYDPSLIWIDDADTQAKWYQQLKREWTKARAEARAFNNPVKPRTLRWRS</sequence>
<dbReference type="EMBL" id="JAUKTR010000005">
    <property type="protein sequence ID" value="MDO1560047.1"/>
    <property type="molecule type" value="Genomic_DNA"/>
</dbReference>
<dbReference type="Pfam" id="PF00355">
    <property type="entry name" value="Rieske"/>
    <property type="match status" value="1"/>
</dbReference>
<comment type="caution">
    <text evidence="7">The sequence shown here is derived from an EMBL/GenBank/DDBJ whole genome shotgun (WGS) entry which is preliminary data.</text>
</comment>
<keyword evidence="7" id="KW-0223">Dioxygenase</keyword>
<evidence type="ECO:0000259" key="6">
    <source>
        <dbReference type="PROSITE" id="PS51296"/>
    </source>
</evidence>
<dbReference type="GO" id="GO:0051213">
    <property type="term" value="F:dioxygenase activity"/>
    <property type="evidence" value="ECO:0007669"/>
    <property type="project" value="UniProtKB-KW"/>
</dbReference>
<dbReference type="InterPro" id="IPR036922">
    <property type="entry name" value="Rieske_2Fe-2S_sf"/>
</dbReference>
<dbReference type="EC" id="1.14.13.-" evidence="7"/>
<dbReference type="SUPFAM" id="SSF55961">
    <property type="entry name" value="Bet v1-like"/>
    <property type="match status" value="1"/>
</dbReference>
<keyword evidence="8" id="KW-1185">Reference proteome</keyword>
<gene>
    <name evidence="7" type="ORF">Q0812_11475</name>
</gene>
<organism evidence="7 8">
    <name type="scientific">Peiella sedimenti</name>
    <dbReference type="NCBI Taxonomy" id="3061083"/>
    <lineage>
        <taxon>Bacteria</taxon>
        <taxon>Pseudomonadati</taxon>
        <taxon>Pseudomonadota</taxon>
        <taxon>Alphaproteobacteria</taxon>
        <taxon>Caulobacterales</taxon>
        <taxon>Caulobacteraceae</taxon>
        <taxon>Peiella</taxon>
    </lineage>
</organism>
<evidence type="ECO:0000256" key="1">
    <source>
        <dbReference type="ARBA" id="ARBA00022714"/>
    </source>
</evidence>
<dbReference type="RefSeq" id="WP_302110478.1">
    <property type="nucleotide sequence ID" value="NZ_JAUKTR010000005.1"/>
</dbReference>
<dbReference type="Gene3D" id="2.102.10.10">
    <property type="entry name" value="Rieske [2Fe-2S] iron-sulphur domain"/>
    <property type="match status" value="1"/>
</dbReference>
<dbReference type="Proteomes" id="UP001169063">
    <property type="component" value="Unassembled WGS sequence"/>
</dbReference>
<evidence type="ECO:0000313" key="7">
    <source>
        <dbReference type="EMBL" id="MDO1560047.1"/>
    </source>
</evidence>
<dbReference type="Gene3D" id="3.90.380.10">
    <property type="entry name" value="Naphthalene 1,2-dioxygenase Alpha Subunit, Chain A, domain 1"/>
    <property type="match status" value="1"/>
</dbReference>
<dbReference type="InterPro" id="IPR050584">
    <property type="entry name" value="Cholesterol_7-desaturase"/>
</dbReference>
<dbReference type="PANTHER" id="PTHR21266:SF60">
    <property type="entry name" value="3-KETOSTEROID-9-ALPHA-MONOOXYGENASE, OXYGENASE COMPONENT"/>
    <property type="match status" value="1"/>
</dbReference>
<evidence type="ECO:0000256" key="2">
    <source>
        <dbReference type="ARBA" id="ARBA00022723"/>
    </source>
</evidence>
<keyword evidence="5" id="KW-0411">Iron-sulfur</keyword>
<dbReference type="SUPFAM" id="SSF50022">
    <property type="entry name" value="ISP domain"/>
    <property type="match status" value="1"/>
</dbReference>
<dbReference type="CDD" id="cd03469">
    <property type="entry name" value="Rieske_RO_Alpha_N"/>
    <property type="match status" value="1"/>
</dbReference>
<evidence type="ECO:0000256" key="4">
    <source>
        <dbReference type="ARBA" id="ARBA00023004"/>
    </source>
</evidence>
<keyword evidence="2" id="KW-0479">Metal-binding</keyword>
<name>A0ABT8SR94_9CAUL</name>
<proteinExistence type="predicted"/>
<protein>
    <submittedName>
        <fullName evidence="7">Aromatic ring-hydroxylating dioxygenase subunit alpha</fullName>
        <ecNumber evidence="7">1.14.13.-</ecNumber>
    </submittedName>
</protein>
<dbReference type="InterPro" id="IPR017941">
    <property type="entry name" value="Rieske_2Fe-2S"/>
</dbReference>
<keyword evidence="3 7" id="KW-0560">Oxidoreductase</keyword>
<reference evidence="7" key="1">
    <citation type="submission" date="2023-07" db="EMBL/GenBank/DDBJ databases">
        <title>Brevundimonas soil sp. nov., isolated from the soil of chemical plant.</title>
        <authorList>
            <person name="Wu N."/>
        </authorList>
    </citation>
    <scope>NUCLEOTIDE SEQUENCE</scope>
    <source>
        <strain evidence="7">XZ-24</strain>
    </source>
</reference>
<feature type="domain" description="Rieske" evidence="6">
    <location>
        <begin position="26"/>
        <end position="136"/>
    </location>
</feature>
<evidence type="ECO:0000313" key="8">
    <source>
        <dbReference type="Proteomes" id="UP001169063"/>
    </source>
</evidence>
<keyword evidence="4" id="KW-0408">Iron</keyword>
<dbReference type="PANTHER" id="PTHR21266">
    <property type="entry name" value="IRON-SULFUR DOMAIN CONTAINING PROTEIN"/>
    <property type="match status" value="1"/>
</dbReference>